<comment type="similarity">
    <text evidence="1">Belongs to the universal ribosomal protein uL18 family.</text>
</comment>
<evidence type="ECO:0000256" key="3">
    <source>
        <dbReference type="ARBA" id="ARBA00023274"/>
    </source>
</evidence>
<reference evidence="4" key="1">
    <citation type="journal article" date="2015" name="ISME J.">
        <title>Aquifer environment selects for microbial species cohorts in sediment and groundwater.</title>
        <authorList>
            <person name="Hug L.A."/>
            <person name="Thomas B.C."/>
            <person name="Brown C.T."/>
            <person name="Frischkorn K.R."/>
            <person name="Williams K.H."/>
            <person name="Tringe S.G."/>
            <person name="Banfield J.F."/>
        </authorList>
    </citation>
    <scope>NUCLEOTIDE SEQUENCE</scope>
</reference>
<keyword evidence="2" id="KW-0689">Ribosomal protein</keyword>
<dbReference type="EMBL" id="KT007079">
    <property type="protein sequence ID" value="AKQ05523.1"/>
    <property type="molecule type" value="Genomic_DNA"/>
</dbReference>
<sequence length="67" mass="7731">MIRRYKDRKVKRAVKTRGKMKGNTTLPRLCVFRSNKYLWVQVIDQVQGKTIAGCRGVTEGHIVITAR</sequence>
<dbReference type="GO" id="GO:0006412">
    <property type="term" value="P:translation"/>
    <property type="evidence" value="ECO:0007669"/>
    <property type="project" value="InterPro"/>
</dbReference>
<dbReference type="GO" id="GO:0003735">
    <property type="term" value="F:structural constituent of ribosome"/>
    <property type="evidence" value="ECO:0007669"/>
    <property type="project" value="InterPro"/>
</dbReference>
<name>A0A0H4TBZ7_9BACT</name>
<dbReference type="InterPro" id="IPR005484">
    <property type="entry name" value="Ribosomal_uL18_bac/plant/anim"/>
</dbReference>
<evidence type="ECO:0008006" key="5">
    <source>
        <dbReference type="Google" id="ProtNLM"/>
    </source>
</evidence>
<dbReference type="Gene3D" id="3.30.420.100">
    <property type="match status" value="1"/>
</dbReference>
<proteinExistence type="inferred from homology"/>
<dbReference type="GO" id="GO:1990904">
    <property type="term" value="C:ribonucleoprotein complex"/>
    <property type="evidence" value="ECO:0007669"/>
    <property type="project" value="UniProtKB-KW"/>
</dbReference>
<dbReference type="SUPFAM" id="SSF53137">
    <property type="entry name" value="Translational machinery components"/>
    <property type="match status" value="1"/>
</dbReference>
<evidence type="ECO:0000313" key="4">
    <source>
        <dbReference type="EMBL" id="AKQ05523.1"/>
    </source>
</evidence>
<accession>A0A0H4TBZ7</accession>
<dbReference type="Pfam" id="PF00861">
    <property type="entry name" value="Ribosomal_L18p"/>
    <property type="match status" value="1"/>
</dbReference>
<protein>
    <recommendedName>
        <fullName evidence="5">50S ribosomal protein L18, large subunit ribosomal protein L18</fullName>
    </recommendedName>
</protein>
<dbReference type="GO" id="GO:0005840">
    <property type="term" value="C:ribosome"/>
    <property type="evidence" value="ECO:0007669"/>
    <property type="project" value="UniProtKB-KW"/>
</dbReference>
<keyword evidence="3" id="KW-0687">Ribonucleoprotein</keyword>
<evidence type="ECO:0000256" key="1">
    <source>
        <dbReference type="ARBA" id="ARBA00007116"/>
    </source>
</evidence>
<dbReference type="AlphaFoldDB" id="A0A0H4TBZ7"/>
<evidence type="ECO:0000256" key="2">
    <source>
        <dbReference type="ARBA" id="ARBA00022980"/>
    </source>
</evidence>
<organism evidence="4">
    <name type="scientific">uncultured Microgenomates bacterium Rifle_16ft_4_minimus_26042</name>
    <dbReference type="NCBI Taxonomy" id="1665112"/>
    <lineage>
        <taxon>Bacteria</taxon>
        <taxon>Candidatus Microgenomatota</taxon>
        <taxon>environmental samples</taxon>
    </lineage>
</organism>